<dbReference type="Proteomes" id="UP000805193">
    <property type="component" value="Unassembled WGS sequence"/>
</dbReference>
<keyword evidence="2" id="KW-1185">Reference proteome</keyword>
<gene>
    <name evidence="1" type="ORF">HPB47_018153</name>
</gene>
<evidence type="ECO:0000313" key="2">
    <source>
        <dbReference type="Proteomes" id="UP000805193"/>
    </source>
</evidence>
<comment type="caution">
    <text evidence="1">The sequence shown here is derived from an EMBL/GenBank/DDBJ whole genome shotgun (WGS) entry which is preliminary data.</text>
</comment>
<sequence length="87" mass="9119">MSTLNVYVMLRHPVLHAHSKVLKRTVVAVDVTKTLDTGPTSGDMNLGLSGRDITGLLVAIGMGMGIYGACVHVWGAISHAGLGPLHM</sequence>
<proteinExistence type="predicted"/>
<organism evidence="1 2">
    <name type="scientific">Ixodes persulcatus</name>
    <name type="common">Taiga tick</name>
    <dbReference type="NCBI Taxonomy" id="34615"/>
    <lineage>
        <taxon>Eukaryota</taxon>
        <taxon>Metazoa</taxon>
        <taxon>Ecdysozoa</taxon>
        <taxon>Arthropoda</taxon>
        <taxon>Chelicerata</taxon>
        <taxon>Arachnida</taxon>
        <taxon>Acari</taxon>
        <taxon>Parasitiformes</taxon>
        <taxon>Ixodida</taxon>
        <taxon>Ixodoidea</taxon>
        <taxon>Ixodidae</taxon>
        <taxon>Ixodinae</taxon>
        <taxon>Ixodes</taxon>
    </lineage>
</organism>
<accession>A0AC60QP14</accession>
<dbReference type="EMBL" id="JABSTQ010007215">
    <property type="protein sequence ID" value="KAG0436086.1"/>
    <property type="molecule type" value="Genomic_DNA"/>
</dbReference>
<protein>
    <submittedName>
        <fullName evidence="1">Uncharacterized protein</fullName>
    </submittedName>
</protein>
<reference evidence="1 2" key="1">
    <citation type="journal article" date="2020" name="Cell">
        <title>Large-Scale Comparative Analyses of Tick Genomes Elucidate Their Genetic Diversity and Vector Capacities.</title>
        <authorList>
            <consortium name="Tick Genome and Microbiome Consortium (TIGMIC)"/>
            <person name="Jia N."/>
            <person name="Wang J."/>
            <person name="Shi W."/>
            <person name="Du L."/>
            <person name="Sun Y."/>
            <person name="Zhan W."/>
            <person name="Jiang J.F."/>
            <person name="Wang Q."/>
            <person name="Zhang B."/>
            <person name="Ji P."/>
            <person name="Bell-Sakyi L."/>
            <person name="Cui X.M."/>
            <person name="Yuan T.T."/>
            <person name="Jiang B.G."/>
            <person name="Yang W.F."/>
            <person name="Lam T.T."/>
            <person name="Chang Q.C."/>
            <person name="Ding S.J."/>
            <person name="Wang X.J."/>
            <person name="Zhu J.G."/>
            <person name="Ruan X.D."/>
            <person name="Zhao L."/>
            <person name="Wei J.T."/>
            <person name="Ye R.Z."/>
            <person name="Que T.C."/>
            <person name="Du C.H."/>
            <person name="Zhou Y.H."/>
            <person name="Cheng J.X."/>
            <person name="Dai P.F."/>
            <person name="Guo W.B."/>
            <person name="Han X.H."/>
            <person name="Huang E.J."/>
            <person name="Li L.F."/>
            <person name="Wei W."/>
            <person name="Gao Y.C."/>
            <person name="Liu J.Z."/>
            <person name="Shao H.Z."/>
            <person name="Wang X."/>
            <person name="Wang C.C."/>
            <person name="Yang T.C."/>
            <person name="Huo Q.B."/>
            <person name="Li W."/>
            <person name="Chen H.Y."/>
            <person name="Chen S.E."/>
            <person name="Zhou L.G."/>
            <person name="Ni X.B."/>
            <person name="Tian J.H."/>
            <person name="Sheng Y."/>
            <person name="Liu T."/>
            <person name="Pan Y.S."/>
            <person name="Xia L.Y."/>
            <person name="Li J."/>
            <person name="Zhao F."/>
            <person name="Cao W.C."/>
        </authorList>
    </citation>
    <scope>NUCLEOTIDE SEQUENCE [LARGE SCALE GENOMIC DNA]</scope>
    <source>
        <strain evidence="1">Iper-2018</strain>
    </source>
</reference>
<evidence type="ECO:0000313" key="1">
    <source>
        <dbReference type="EMBL" id="KAG0436086.1"/>
    </source>
</evidence>
<name>A0AC60QP14_IXOPE</name>